<gene>
    <name evidence="6" type="ORF">MGWOODY_Mmi1898</name>
</gene>
<dbReference type="NCBIfam" id="TIGR00214">
    <property type="entry name" value="lipB"/>
    <property type="match status" value="1"/>
</dbReference>
<dbReference type="NCBIfam" id="NF010925">
    <property type="entry name" value="PRK14345.1"/>
    <property type="match status" value="1"/>
</dbReference>
<dbReference type="PANTHER" id="PTHR10993">
    <property type="entry name" value="OCTANOYLTRANSFERASE"/>
    <property type="match status" value="1"/>
</dbReference>
<dbReference type="EC" id="2.3.1.181" evidence="2"/>
<feature type="domain" description="BPL/LPL catalytic" evidence="5">
    <location>
        <begin position="34"/>
        <end position="212"/>
    </location>
</feature>
<evidence type="ECO:0000313" key="6">
    <source>
        <dbReference type="EMBL" id="CUV08957.1"/>
    </source>
</evidence>
<dbReference type="GO" id="GO:0033819">
    <property type="term" value="F:lipoyl(octanoyl) transferase activity"/>
    <property type="evidence" value="ECO:0007669"/>
    <property type="project" value="UniProtKB-EC"/>
</dbReference>
<evidence type="ECO:0000256" key="3">
    <source>
        <dbReference type="ARBA" id="ARBA00022679"/>
    </source>
</evidence>
<dbReference type="SUPFAM" id="SSF55681">
    <property type="entry name" value="Class II aaRS and biotin synthetases"/>
    <property type="match status" value="1"/>
</dbReference>
<dbReference type="HAMAP" id="MF_00013">
    <property type="entry name" value="LipB"/>
    <property type="match status" value="1"/>
</dbReference>
<dbReference type="Pfam" id="PF21948">
    <property type="entry name" value="LplA-B_cat"/>
    <property type="match status" value="1"/>
</dbReference>
<sequence length="217" mass="24600">MPNQTNIKVIDLGYMDYQSTWDLQKGYHQKVLNGDTTDTLLLVEHESVYTLGKNANENHLLQSAPEDAKIFHIERGGDITYHGPGQLVGYPILDLHRYTTSISWYMRRLEQVIIDTLNEYEIKADVKEGLTGVWVGDEKIGAQGVRISRWVTMHGFALNVNTDLDYYSGIIPCGIFEYGVTSMEKIIGEKLNMGEVKKSILKSFHQAFQNQEKAGVN</sequence>
<evidence type="ECO:0000256" key="2">
    <source>
        <dbReference type="ARBA" id="ARBA00012334"/>
    </source>
</evidence>
<dbReference type="EMBL" id="FAXC01000146">
    <property type="protein sequence ID" value="CUV08957.1"/>
    <property type="molecule type" value="Genomic_DNA"/>
</dbReference>
<organism evidence="6">
    <name type="scientific">hydrothermal vent metagenome</name>
    <dbReference type="NCBI Taxonomy" id="652676"/>
    <lineage>
        <taxon>unclassified sequences</taxon>
        <taxon>metagenomes</taxon>
        <taxon>ecological metagenomes</taxon>
    </lineage>
</organism>
<dbReference type="InterPro" id="IPR000544">
    <property type="entry name" value="Octanoyltransferase"/>
</dbReference>
<dbReference type="UniPathway" id="UPA00538">
    <property type="reaction ID" value="UER00592"/>
</dbReference>
<accession>A0A170QCC7</accession>
<name>A0A170QCC7_9ZZZZ</name>
<reference evidence="6" key="1">
    <citation type="submission" date="2015-10" db="EMBL/GenBank/DDBJ databases">
        <authorList>
            <person name="Gilbert D.G."/>
        </authorList>
    </citation>
    <scope>NUCLEOTIDE SEQUENCE</scope>
</reference>
<evidence type="ECO:0000259" key="5">
    <source>
        <dbReference type="PROSITE" id="PS51733"/>
    </source>
</evidence>
<keyword evidence="3 6" id="KW-0808">Transferase</keyword>
<dbReference type="InterPro" id="IPR020605">
    <property type="entry name" value="Octanoyltransferase_CS"/>
</dbReference>
<dbReference type="CDD" id="cd16444">
    <property type="entry name" value="LipB"/>
    <property type="match status" value="1"/>
</dbReference>
<dbReference type="InterPro" id="IPR004143">
    <property type="entry name" value="BPL_LPL_catalytic"/>
</dbReference>
<dbReference type="InterPro" id="IPR045864">
    <property type="entry name" value="aa-tRNA-synth_II/BPL/LPL"/>
</dbReference>
<dbReference type="GO" id="GO:0009249">
    <property type="term" value="P:protein lipoylation"/>
    <property type="evidence" value="ECO:0007669"/>
    <property type="project" value="InterPro"/>
</dbReference>
<keyword evidence="4" id="KW-0012">Acyltransferase</keyword>
<dbReference type="PROSITE" id="PS51733">
    <property type="entry name" value="BPL_LPL_CATALYTIC"/>
    <property type="match status" value="1"/>
</dbReference>
<comment type="pathway">
    <text evidence="1">Protein modification; protein lipoylation via endogenous pathway; protein N(6)-(lipoyl)lysine from octanoyl-[acyl-carrier-protein]: step 1/2.</text>
</comment>
<evidence type="ECO:0000256" key="1">
    <source>
        <dbReference type="ARBA" id="ARBA00004821"/>
    </source>
</evidence>
<dbReference type="Gene3D" id="3.30.930.10">
    <property type="entry name" value="Bira Bifunctional Protein, Domain 2"/>
    <property type="match status" value="1"/>
</dbReference>
<proteinExistence type="inferred from homology"/>
<dbReference type="PIRSF" id="PIRSF016262">
    <property type="entry name" value="LPLase"/>
    <property type="match status" value="1"/>
</dbReference>
<dbReference type="AlphaFoldDB" id="A0A170QCC7"/>
<dbReference type="PROSITE" id="PS01313">
    <property type="entry name" value="LIPB"/>
    <property type="match status" value="1"/>
</dbReference>
<protein>
    <recommendedName>
        <fullName evidence="2">lipoyl(octanoyl) transferase</fullName>
        <ecNumber evidence="2">2.3.1.181</ecNumber>
    </recommendedName>
</protein>
<evidence type="ECO:0000256" key="4">
    <source>
        <dbReference type="ARBA" id="ARBA00023315"/>
    </source>
</evidence>
<dbReference type="PANTHER" id="PTHR10993:SF7">
    <property type="entry name" value="LIPOYLTRANSFERASE 2, MITOCHONDRIAL-RELATED"/>
    <property type="match status" value="1"/>
</dbReference>